<keyword evidence="4" id="KW-1185">Reference proteome</keyword>
<organism evidence="3 4">
    <name type="scientific">Diplogelasinospora grovesii</name>
    <dbReference type="NCBI Taxonomy" id="303347"/>
    <lineage>
        <taxon>Eukaryota</taxon>
        <taxon>Fungi</taxon>
        <taxon>Dikarya</taxon>
        <taxon>Ascomycota</taxon>
        <taxon>Pezizomycotina</taxon>
        <taxon>Sordariomycetes</taxon>
        <taxon>Sordariomycetidae</taxon>
        <taxon>Sordariales</taxon>
        <taxon>Diplogelasinosporaceae</taxon>
        <taxon>Diplogelasinospora</taxon>
    </lineage>
</organism>
<evidence type="ECO:0000256" key="2">
    <source>
        <dbReference type="SAM" id="SignalP"/>
    </source>
</evidence>
<evidence type="ECO:0000256" key="1">
    <source>
        <dbReference type="SAM" id="MobiDB-lite"/>
    </source>
</evidence>
<feature type="chain" id="PRO_5042913190" evidence="2">
    <location>
        <begin position="18"/>
        <end position="182"/>
    </location>
</feature>
<comment type="caution">
    <text evidence="3">The sequence shown here is derived from an EMBL/GenBank/DDBJ whole genome shotgun (WGS) entry which is preliminary data.</text>
</comment>
<name>A0AAN6NJF7_9PEZI</name>
<feature type="region of interest" description="Disordered" evidence="1">
    <location>
        <begin position="64"/>
        <end position="103"/>
    </location>
</feature>
<dbReference type="Proteomes" id="UP001303473">
    <property type="component" value="Unassembled WGS sequence"/>
</dbReference>
<gene>
    <name evidence="3" type="ORF">QBC46DRAFT_444758</name>
</gene>
<dbReference type="EMBL" id="MU853753">
    <property type="protein sequence ID" value="KAK3945928.1"/>
    <property type="molecule type" value="Genomic_DNA"/>
</dbReference>
<keyword evidence="2" id="KW-0732">Signal</keyword>
<protein>
    <submittedName>
        <fullName evidence="3">Uncharacterized protein</fullName>
    </submittedName>
</protein>
<feature type="signal peptide" evidence="2">
    <location>
        <begin position="1"/>
        <end position="17"/>
    </location>
</feature>
<proteinExistence type="predicted"/>
<sequence length="182" mass="20281">MWLACQLIKLLLREGVAGPVLRIEAHYWQAQCQIFRCSDACLRGQARFWNFLASLIQMNQGACRSGSPNKKQQHGKLGVCGSRRAGADTQPTSEASCSHTGEGLTSVTWPSPVQNFQKIQKSRQSELQDAFPSTYTLTMEFARESRNVGNTRDQLHAMAFCRKELGYTFTGRSLNFAGATEL</sequence>
<feature type="compositionally biased region" description="Polar residues" evidence="1">
    <location>
        <begin position="89"/>
        <end position="103"/>
    </location>
</feature>
<accession>A0AAN6NJF7</accession>
<reference evidence="4" key="1">
    <citation type="journal article" date="2023" name="Mol. Phylogenet. Evol.">
        <title>Genome-scale phylogeny and comparative genomics of the fungal order Sordariales.</title>
        <authorList>
            <person name="Hensen N."/>
            <person name="Bonometti L."/>
            <person name="Westerberg I."/>
            <person name="Brannstrom I.O."/>
            <person name="Guillou S."/>
            <person name="Cros-Aarteil S."/>
            <person name="Calhoun S."/>
            <person name="Haridas S."/>
            <person name="Kuo A."/>
            <person name="Mondo S."/>
            <person name="Pangilinan J."/>
            <person name="Riley R."/>
            <person name="LaButti K."/>
            <person name="Andreopoulos B."/>
            <person name="Lipzen A."/>
            <person name="Chen C."/>
            <person name="Yan M."/>
            <person name="Daum C."/>
            <person name="Ng V."/>
            <person name="Clum A."/>
            <person name="Steindorff A."/>
            <person name="Ohm R.A."/>
            <person name="Martin F."/>
            <person name="Silar P."/>
            <person name="Natvig D.O."/>
            <person name="Lalanne C."/>
            <person name="Gautier V."/>
            <person name="Ament-Velasquez S.L."/>
            <person name="Kruys A."/>
            <person name="Hutchinson M.I."/>
            <person name="Powell A.J."/>
            <person name="Barry K."/>
            <person name="Miller A.N."/>
            <person name="Grigoriev I.V."/>
            <person name="Debuchy R."/>
            <person name="Gladieux P."/>
            <person name="Hiltunen Thoren M."/>
            <person name="Johannesson H."/>
        </authorList>
    </citation>
    <scope>NUCLEOTIDE SEQUENCE [LARGE SCALE GENOMIC DNA]</scope>
    <source>
        <strain evidence="4">CBS 340.73</strain>
    </source>
</reference>
<dbReference type="AlphaFoldDB" id="A0AAN6NJF7"/>
<evidence type="ECO:0000313" key="3">
    <source>
        <dbReference type="EMBL" id="KAK3945928.1"/>
    </source>
</evidence>
<evidence type="ECO:0000313" key="4">
    <source>
        <dbReference type="Proteomes" id="UP001303473"/>
    </source>
</evidence>